<dbReference type="OrthoDB" id="2573519at2"/>
<evidence type="ECO:0000313" key="1">
    <source>
        <dbReference type="EMBL" id="TDD54999.1"/>
    </source>
</evidence>
<keyword evidence="2" id="KW-1185">Reference proteome</keyword>
<sequence length="188" mass="20748">MLLVTDGTEAAEITERGAEPVKVSELRQRNLDWSRGFLVTRWNGRLAVLVATFAAAIRQDLPPARSLFQIATHEAFHPYVQLGSSRDTVWPSLLSSASSPVSRDTDFPLRAPAVLPGHGLQRAAGRLHYMSAESLLPWDAPPAGTPMAQADHRDVVLVAGTDPYAYKGLREVRRPRIRQNWDGGDCDR</sequence>
<comment type="caution">
    <text evidence="1">The sequence shown here is derived from an EMBL/GenBank/DDBJ whole genome shotgun (WGS) entry which is preliminary data.</text>
</comment>
<gene>
    <name evidence="1" type="ORF">E1286_04685</name>
</gene>
<dbReference type="EMBL" id="SMKQ01000007">
    <property type="protein sequence ID" value="TDD54999.1"/>
    <property type="molecule type" value="Genomic_DNA"/>
</dbReference>
<protein>
    <submittedName>
        <fullName evidence="1">Uncharacterized protein</fullName>
    </submittedName>
</protein>
<reference evidence="1 2" key="1">
    <citation type="submission" date="2019-03" db="EMBL/GenBank/DDBJ databases">
        <title>Draft genome sequences of novel Actinobacteria.</title>
        <authorList>
            <person name="Sahin N."/>
            <person name="Ay H."/>
            <person name="Saygin H."/>
        </authorList>
    </citation>
    <scope>NUCLEOTIDE SEQUENCE [LARGE SCALE GENOMIC DNA]</scope>
    <source>
        <strain evidence="1 2">CH32</strain>
    </source>
</reference>
<evidence type="ECO:0000313" key="2">
    <source>
        <dbReference type="Proteomes" id="UP000295302"/>
    </source>
</evidence>
<dbReference type="Proteomes" id="UP000295302">
    <property type="component" value="Unassembled WGS sequence"/>
</dbReference>
<proteinExistence type="predicted"/>
<organism evidence="1 2">
    <name type="scientific">Nonomuraea terrae</name>
    <dbReference type="NCBI Taxonomy" id="2530383"/>
    <lineage>
        <taxon>Bacteria</taxon>
        <taxon>Bacillati</taxon>
        <taxon>Actinomycetota</taxon>
        <taxon>Actinomycetes</taxon>
        <taxon>Streptosporangiales</taxon>
        <taxon>Streptosporangiaceae</taxon>
        <taxon>Nonomuraea</taxon>
    </lineage>
</organism>
<dbReference type="RefSeq" id="WP_132609027.1">
    <property type="nucleotide sequence ID" value="NZ_SMKQ01000007.1"/>
</dbReference>
<name>A0A4R4ZCM7_9ACTN</name>
<accession>A0A4R4ZCM7</accession>
<dbReference type="AlphaFoldDB" id="A0A4R4ZCM7"/>